<evidence type="ECO:0000313" key="2">
    <source>
        <dbReference type="EMBL" id="SUO94409.1"/>
    </source>
</evidence>
<reference evidence="2 3" key="1">
    <citation type="submission" date="2018-06" db="EMBL/GenBank/DDBJ databases">
        <authorList>
            <consortium name="Pathogen Informatics"/>
            <person name="Doyle S."/>
        </authorList>
    </citation>
    <scope>NUCLEOTIDE SEQUENCE [LARGE SCALE GENOMIC DNA]</scope>
    <source>
        <strain evidence="2 3">NCTC13337</strain>
    </source>
</reference>
<dbReference type="Proteomes" id="UP000254601">
    <property type="component" value="Unassembled WGS sequence"/>
</dbReference>
<name>A0A380MP62_9GAMM</name>
<keyword evidence="1" id="KW-0732">Signal</keyword>
<proteinExistence type="predicted"/>
<gene>
    <name evidence="2" type="ORF">NCTC13337_00730</name>
</gene>
<dbReference type="RefSeq" id="WP_211268017.1">
    <property type="nucleotide sequence ID" value="NZ_LWHB01000006.1"/>
</dbReference>
<dbReference type="AlphaFoldDB" id="A0A380MP62"/>
<feature type="signal peptide" evidence="1">
    <location>
        <begin position="1"/>
        <end position="23"/>
    </location>
</feature>
<organism evidence="2 3">
    <name type="scientific">Suttonella ornithocola</name>
    <dbReference type="NCBI Taxonomy" id="279832"/>
    <lineage>
        <taxon>Bacteria</taxon>
        <taxon>Pseudomonadati</taxon>
        <taxon>Pseudomonadota</taxon>
        <taxon>Gammaproteobacteria</taxon>
        <taxon>Cardiobacteriales</taxon>
        <taxon>Cardiobacteriaceae</taxon>
        <taxon>Suttonella</taxon>
    </lineage>
</organism>
<sequence length="102" mass="10112">MKKTFSSIALGSTLALATSVAQADVNPFSATKLNGGYETKTNEGACGGKSSEAKCGGTTKPSEAKCGEGKCGGESQADCTDTNADCQTKSTEAKCGEGKCGG</sequence>
<evidence type="ECO:0000313" key="3">
    <source>
        <dbReference type="Proteomes" id="UP000254601"/>
    </source>
</evidence>
<feature type="chain" id="PRO_5016591098" evidence="1">
    <location>
        <begin position="24"/>
        <end position="102"/>
    </location>
</feature>
<accession>A0A380MP62</accession>
<evidence type="ECO:0000256" key="1">
    <source>
        <dbReference type="SAM" id="SignalP"/>
    </source>
</evidence>
<protein>
    <submittedName>
        <fullName evidence="2">Uncharacterized low-complexity protein</fullName>
    </submittedName>
</protein>
<keyword evidence="3" id="KW-1185">Reference proteome</keyword>
<dbReference type="EMBL" id="UHIC01000001">
    <property type="protein sequence ID" value="SUO94409.1"/>
    <property type="molecule type" value="Genomic_DNA"/>
</dbReference>